<dbReference type="Pfam" id="PF01939">
    <property type="entry name" value="NucS_C"/>
    <property type="match status" value="1"/>
</dbReference>
<feature type="domain" description="Endonuclease NucS C-terminal" evidence="2">
    <location>
        <begin position="11"/>
        <end position="102"/>
    </location>
</feature>
<proteinExistence type="predicted"/>
<sequence>MRRETKLTATEKTIREKLAANLEMIEPGLSLIEQEYHLPNVWGGKGFVDILARDASDMLVIIELKRSNNSARQAIHEIFKYAALCRAQMGVPDHKVRCLVISTEWHELLVPFAESRARADMQMSGYELVVDSSGNPTVVAEVVVPELTGALDLFRTHSNFLFADKDDRDAASQRVIEAAKENGASGFITVLLEYEGHHPAVIHRFSVYLVPTAIAPNLRKPLEHFVMEENEDAEEGFDLQFAMQEELLGRVSGTLGAIADEFCIGSPEHFSAMLHQGWKPKKTLREGQLASSDFYSDEQIVQMIHGMEGANALQFMRVFKSSNQLDFDDAVKSSQRALLGNENWTLACDVLFSRGKLETTSVFADIYNCLCLPETLYAIAKNGDFGYSPKLQIVVNQSDGKSSEAFSGFVAWDGDTCPESPDVFFQSLSGGLENFYMQKQVGAAWQLDEKAMHLHGLTYGLVRLAIRDGAIASGSISYDGGETWRDTEPGIHACNLNDFVERNAKYVDAFTNYIDGYVGRF</sequence>
<dbReference type="GO" id="GO:0003677">
    <property type="term" value="F:DNA binding"/>
    <property type="evidence" value="ECO:0007669"/>
    <property type="project" value="UniProtKB-KW"/>
</dbReference>
<evidence type="ECO:0000256" key="1">
    <source>
        <dbReference type="ARBA" id="ARBA00023125"/>
    </source>
</evidence>
<dbReference type="Proteomes" id="UP000315471">
    <property type="component" value="Unassembled WGS sequence"/>
</dbReference>
<comment type="caution">
    <text evidence="3">The sequence shown here is derived from an EMBL/GenBank/DDBJ whole genome shotgun (WGS) entry which is preliminary data.</text>
</comment>
<protein>
    <recommendedName>
        <fullName evidence="2">Endonuclease NucS C-terminal domain-containing protein</fullName>
    </recommendedName>
</protein>
<keyword evidence="1" id="KW-0238">DNA-binding</keyword>
<accession>A0A5C6DSV1</accession>
<reference evidence="3 4" key="1">
    <citation type="submission" date="2019-02" db="EMBL/GenBank/DDBJ databases">
        <title>Deep-cultivation of Planctomycetes and their phenomic and genomic characterization uncovers novel biology.</title>
        <authorList>
            <person name="Wiegand S."/>
            <person name="Jogler M."/>
            <person name="Boedeker C."/>
            <person name="Pinto D."/>
            <person name="Vollmers J."/>
            <person name="Rivas-Marin E."/>
            <person name="Kohn T."/>
            <person name="Peeters S.H."/>
            <person name="Heuer A."/>
            <person name="Rast P."/>
            <person name="Oberbeckmann S."/>
            <person name="Bunk B."/>
            <person name="Jeske O."/>
            <person name="Meyerdierks A."/>
            <person name="Storesund J.E."/>
            <person name="Kallscheuer N."/>
            <person name="Luecker S."/>
            <person name="Lage O.M."/>
            <person name="Pohl T."/>
            <person name="Merkel B.J."/>
            <person name="Hornburger P."/>
            <person name="Mueller R.-W."/>
            <person name="Bruemmer F."/>
            <person name="Labrenz M."/>
            <person name="Spormann A.M."/>
            <person name="Op Den Camp H."/>
            <person name="Overmann J."/>
            <person name="Amann R."/>
            <person name="Jetten M.S.M."/>
            <person name="Mascher T."/>
            <person name="Medema M.H."/>
            <person name="Devos D.P."/>
            <person name="Kaster A.-K."/>
            <person name="Ovreas L."/>
            <person name="Rohde M."/>
            <person name="Galperin M.Y."/>
            <person name="Jogler C."/>
        </authorList>
    </citation>
    <scope>NUCLEOTIDE SEQUENCE [LARGE SCALE GENOMIC DNA]</scope>
    <source>
        <strain evidence="3 4">Q31b</strain>
    </source>
</reference>
<dbReference type="PANTHER" id="PTHR38814:SF1">
    <property type="entry name" value="ENDONUCLEASE NUCS"/>
    <property type="match status" value="1"/>
</dbReference>
<evidence type="ECO:0000313" key="4">
    <source>
        <dbReference type="Proteomes" id="UP000315471"/>
    </source>
</evidence>
<dbReference type="InterPro" id="IPR002793">
    <property type="entry name" value="Endonuclease_NucS"/>
</dbReference>
<name>A0A5C6DSV1_9BACT</name>
<dbReference type="InterPro" id="IPR011856">
    <property type="entry name" value="tRNA_endonuc-like_dom_sf"/>
</dbReference>
<evidence type="ECO:0000313" key="3">
    <source>
        <dbReference type="EMBL" id="TWU39828.1"/>
    </source>
</evidence>
<dbReference type="EMBL" id="SJPY01000005">
    <property type="protein sequence ID" value="TWU39828.1"/>
    <property type="molecule type" value="Genomic_DNA"/>
</dbReference>
<dbReference type="InterPro" id="IPR048301">
    <property type="entry name" value="NucS_C"/>
</dbReference>
<gene>
    <name evidence="3" type="ORF">Q31b_31430</name>
</gene>
<dbReference type="Gene3D" id="3.40.1350.10">
    <property type="match status" value="1"/>
</dbReference>
<keyword evidence="4" id="KW-1185">Reference proteome</keyword>
<dbReference type="GO" id="GO:0004519">
    <property type="term" value="F:endonuclease activity"/>
    <property type="evidence" value="ECO:0007669"/>
    <property type="project" value="InterPro"/>
</dbReference>
<organism evidence="3 4">
    <name type="scientific">Novipirellula aureliae</name>
    <dbReference type="NCBI Taxonomy" id="2527966"/>
    <lineage>
        <taxon>Bacteria</taxon>
        <taxon>Pseudomonadati</taxon>
        <taxon>Planctomycetota</taxon>
        <taxon>Planctomycetia</taxon>
        <taxon>Pirellulales</taxon>
        <taxon>Pirellulaceae</taxon>
        <taxon>Novipirellula</taxon>
    </lineage>
</organism>
<dbReference type="AlphaFoldDB" id="A0A5C6DSV1"/>
<dbReference type="PANTHER" id="PTHR38814">
    <property type="entry name" value="ENDONUCLEASE NUCS"/>
    <property type="match status" value="1"/>
</dbReference>
<evidence type="ECO:0000259" key="2">
    <source>
        <dbReference type="Pfam" id="PF01939"/>
    </source>
</evidence>